<dbReference type="OrthoDB" id="6020543at2759"/>
<evidence type="ECO:0000259" key="12">
    <source>
        <dbReference type="PROSITE" id="PS51910"/>
    </source>
</evidence>
<dbReference type="InterPro" id="IPR001579">
    <property type="entry name" value="Glyco_hydro_18_chit_AS"/>
</dbReference>
<keyword evidence="7 9" id="KW-0326">Glycosidase</keyword>
<proteinExistence type="inferred from homology"/>
<dbReference type="GO" id="GO:0008843">
    <property type="term" value="F:endochitinase activity"/>
    <property type="evidence" value="ECO:0007669"/>
    <property type="project" value="UniProtKB-EC"/>
</dbReference>
<gene>
    <name evidence="13" type="ORF">NE237_013358</name>
</gene>
<keyword evidence="5" id="KW-1015">Disulfide bond</keyword>
<comment type="similarity">
    <text evidence="10">Belongs to the glycosyl hydrolase 18 family.</text>
</comment>
<evidence type="ECO:0000313" key="14">
    <source>
        <dbReference type="Proteomes" id="UP001141806"/>
    </source>
</evidence>
<evidence type="ECO:0000256" key="5">
    <source>
        <dbReference type="ARBA" id="ARBA00023157"/>
    </source>
</evidence>
<comment type="catalytic activity">
    <reaction evidence="1">
        <text>Random endo-hydrolysis of N-acetyl-beta-D-glucosaminide (1-&gt;4)-beta-linkages in chitin and chitodextrins.</text>
        <dbReference type="EC" id="3.2.1.14"/>
    </reaction>
</comment>
<keyword evidence="3 9" id="KW-0378">Hydrolase</keyword>
<dbReference type="Proteomes" id="UP001141806">
    <property type="component" value="Unassembled WGS sequence"/>
</dbReference>
<dbReference type="FunFam" id="3.20.20.80:FF:000015">
    <property type="entry name" value="Acidic endochitinase SE2"/>
    <property type="match status" value="1"/>
</dbReference>
<keyword evidence="6" id="KW-0119">Carbohydrate metabolism</keyword>
<dbReference type="InterPro" id="IPR045321">
    <property type="entry name" value="Cts1-like"/>
</dbReference>
<dbReference type="EMBL" id="JAMYWD010000011">
    <property type="protein sequence ID" value="KAJ4956575.1"/>
    <property type="molecule type" value="Genomic_DNA"/>
</dbReference>
<dbReference type="Gene3D" id="3.20.20.80">
    <property type="entry name" value="Glycosidases"/>
    <property type="match status" value="1"/>
</dbReference>
<dbReference type="PROSITE" id="PS01095">
    <property type="entry name" value="GH18_1"/>
    <property type="match status" value="1"/>
</dbReference>
<dbReference type="GO" id="GO:0000272">
    <property type="term" value="P:polysaccharide catabolic process"/>
    <property type="evidence" value="ECO:0007669"/>
    <property type="project" value="UniProtKB-KW"/>
</dbReference>
<dbReference type="EC" id="3.2.1.14" evidence="2"/>
<keyword evidence="11" id="KW-0732">Signal</keyword>
<dbReference type="PROSITE" id="PS51910">
    <property type="entry name" value="GH18_2"/>
    <property type="match status" value="1"/>
</dbReference>
<dbReference type="PANTHER" id="PTHR45708">
    <property type="entry name" value="ENDOCHITINASE"/>
    <property type="match status" value="1"/>
</dbReference>
<evidence type="ECO:0000256" key="2">
    <source>
        <dbReference type="ARBA" id="ARBA00012729"/>
    </source>
</evidence>
<dbReference type="InterPro" id="IPR017853">
    <property type="entry name" value="GH"/>
</dbReference>
<evidence type="ECO:0000256" key="9">
    <source>
        <dbReference type="RuleBase" id="RU000489"/>
    </source>
</evidence>
<keyword evidence="4" id="KW-0146">Chitin degradation</keyword>
<feature type="chain" id="PRO_5040139093" description="chitinase" evidence="11">
    <location>
        <begin position="25"/>
        <end position="329"/>
    </location>
</feature>
<dbReference type="Pfam" id="PF00704">
    <property type="entry name" value="Glyco_hydro_18"/>
    <property type="match status" value="1"/>
</dbReference>
<evidence type="ECO:0000256" key="4">
    <source>
        <dbReference type="ARBA" id="ARBA00023024"/>
    </source>
</evidence>
<reference evidence="13" key="1">
    <citation type="journal article" date="2023" name="Plant J.">
        <title>The genome of the king protea, Protea cynaroides.</title>
        <authorList>
            <person name="Chang J."/>
            <person name="Duong T.A."/>
            <person name="Schoeman C."/>
            <person name="Ma X."/>
            <person name="Roodt D."/>
            <person name="Barker N."/>
            <person name="Li Z."/>
            <person name="Van de Peer Y."/>
            <person name="Mizrachi E."/>
        </authorList>
    </citation>
    <scope>NUCLEOTIDE SEQUENCE</scope>
    <source>
        <tissue evidence="13">Young leaves</tissue>
    </source>
</reference>
<organism evidence="13 14">
    <name type="scientific">Protea cynaroides</name>
    <dbReference type="NCBI Taxonomy" id="273540"/>
    <lineage>
        <taxon>Eukaryota</taxon>
        <taxon>Viridiplantae</taxon>
        <taxon>Streptophyta</taxon>
        <taxon>Embryophyta</taxon>
        <taxon>Tracheophyta</taxon>
        <taxon>Spermatophyta</taxon>
        <taxon>Magnoliopsida</taxon>
        <taxon>Proteales</taxon>
        <taxon>Proteaceae</taxon>
        <taxon>Protea</taxon>
    </lineage>
</organism>
<feature type="signal peptide" evidence="11">
    <location>
        <begin position="1"/>
        <end position="24"/>
    </location>
</feature>
<comment type="caution">
    <text evidence="13">The sequence shown here is derived from an EMBL/GenBank/DDBJ whole genome shotgun (WGS) entry which is preliminary data.</text>
</comment>
<evidence type="ECO:0000256" key="1">
    <source>
        <dbReference type="ARBA" id="ARBA00000822"/>
    </source>
</evidence>
<dbReference type="InterPro" id="IPR001223">
    <property type="entry name" value="Glyco_hydro18_cat"/>
</dbReference>
<evidence type="ECO:0000256" key="11">
    <source>
        <dbReference type="SAM" id="SignalP"/>
    </source>
</evidence>
<sequence>MENRCRTKARLLFFTLMMLSSVRTSVSDGISIYWGQNGNEGNLTSTCATGRYGFINIAFLYIFGNGQIPQINLAGHCNPSSGGCAVVSKGIRDCQNRGIKVMLSIGGGVGNYSLSSTSDAKNVADYLWNNFLGGSSSSRPLGDAVLDGIDFDIEAGSTQYWDDLARYLSEYSNQGKKIYLTAAPQCPYPDSHLGRALNTGLFDYVWVQFYNNPPCQYSSGSVDNLLSSWKQWTSSVPATKLFLGLPAASNAAGSGYVPVNVLNSQILPVIETSSKYGGVMLWNRYYDYKSGYSSSIKSSSTLHLLRYIRCDFELKNTIFLRLLAFVMLW</sequence>
<dbReference type="CDD" id="cd02877">
    <property type="entry name" value="GH18_hevamine_XipI_class_III"/>
    <property type="match status" value="1"/>
</dbReference>
<dbReference type="InterPro" id="IPR050542">
    <property type="entry name" value="Glycosyl_Hydrlase18_Chitinase"/>
</dbReference>
<evidence type="ECO:0000256" key="10">
    <source>
        <dbReference type="RuleBase" id="RU004453"/>
    </source>
</evidence>
<keyword evidence="14" id="KW-1185">Reference proteome</keyword>
<evidence type="ECO:0000256" key="8">
    <source>
        <dbReference type="ARBA" id="ARBA00023326"/>
    </source>
</evidence>
<evidence type="ECO:0000313" key="13">
    <source>
        <dbReference type="EMBL" id="KAJ4956575.1"/>
    </source>
</evidence>
<evidence type="ECO:0000256" key="7">
    <source>
        <dbReference type="ARBA" id="ARBA00023295"/>
    </source>
</evidence>
<keyword evidence="8" id="KW-0624">Polysaccharide degradation</keyword>
<dbReference type="SUPFAM" id="SSF51445">
    <property type="entry name" value="(Trans)glycosidases"/>
    <property type="match status" value="1"/>
</dbReference>
<accession>A0A9Q0H1X1</accession>
<dbReference type="AlphaFoldDB" id="A0A9Q0H1X1"/>
<evidence type="ECO:0000256" key="6">
    <source>
        <dbReference type="ARBA" id="ARBA00023277"/>
    </source>
</evidence>
<name>A0A9Q0H1X1_9MAGN</name>
<protein>
    <recommendedName>
        <fullName evidence="2">chitinase</fullName>
        <ecNumber evidence="2">3.2.1.14</ecNumber>
    </recommendedName>
</protein>
<dbReference type="GO" id="GO:0005576">
    <property type="term" value="C:extracellular region"/>
    <property type="evidence" value="ECO:0007669"/>
    <property type="project" value="TreeGrafter"/>
</dbReference>
<dbReference type="GO" id="GO:0006032">
    <property type="term" value="P:chitin catabolic process"/>
    <property type="evidence" value="ECO:0007669"/>
    <property type="project" value="UniProtKB-KW"/>
</dbReference>
<evidence type="ECO:0000256" key="3">
    <source>
        <dbReference type="ARBA" id="ARBA00022801"/>
    </source>
</evidence>
<dbReference type="PANTHER" id="PTHR45708:SF21">
    <property type="entry name" value="ACIDIC ENDOCHITINASE"/>
    <property type="match status" value="1"/>
</dbReference>
<feature type="domain" description="GH18" evidence="12">
    <location>
        <begin position="28"/>
        <end position="303"/>
    </location>
</feature>